<accession>A0AAV1LY89</accession>
<organism evidence="3 4">
    <name type="scientific">Parnassius mnemosyne</name>
    <name type="common">clouded apollo</name>
    <dbReference type="NCBI Taxonomy" id="213953"/>
    <lineage>
        <taxon>Eukaryota</taxon>
        <taxon>Metazoa</taxon>
        <taxon>Ecdysozoa</taxon>
        <taxon>Arthropoda</taxon>
        <taxon>Hexapoda</taxon>
        <taxon>Insecta</taxon>
        <taxon>Pterygota</taxon>
        <taxon>Neoptera</taxon>
        <taxon>Endopterygota</taxon>
        <taxon>Lepidoptera</taxon>
        <taxon>Glossata</taxon>
        <taxon>Ditrysia</taxon>
        <taxon>Papilionoidea</taxon>
        <taxon>Papilionidae</taxon>
        <taxon>Parnassiinae</taxon>
        <taxon>Parnassini</taxon>
        <taxon>Parnassius</taxon>
        <taxon>Driopa</taxon>
    </lineage>
</organism>
<dbReference type="Proteomes" id="UP001314205">
    <property type="component" value="Unassembled WGS sequence"/>
</dbReference>
<dbReference type="GO" id="GO:0008270">
    <property type="term" value="F:zinc ion binding"/>
    <property type="evidence" value="ECO:0007669"/>
    <property type="project" value="UniProtKB-KW"/>
</dbReference>
<reference evidence="3 4" key="1">
    <citation type="submission" date="2023-11" db="EMBL/GenBank/DDBJ databases">
        <authorList>
            <person name="Hedman E."/>
            <person name="Englund M."/>
            <person name="Stromberg M."/>
            <person name="Nyberg Akerstrom W."/>
            <person name="Nylinder S."/>
            <person name="Jareborg N."/>
            <person name="Kallberg Y."/>
            <person name="Kronander E."/>
        </authorList>
    </citation>
    <scope>NUCLEOTIDE SEQUENCE [LARGE SCALE GENOMIC DNA]</scope>
</reference>
<dbReference type="InterPro" id="IPR001878">
    <property type="entry name" value="Znf_CCHC"/>
</dbReference>
<dbReference type="GO" id="GO:0071897">
    <property type="term" value="P:DNA biosynthetic process"/>
    <property type="evidence" value="ECO:0007669"/>
    <property type="project" value="UniProtKB-ARBA"/>
</dbReference>
<dbReference type="Pfam" id="PF03564">
    <property type="entry name" value="DUF1759"/>
    <property type="match status" value="1"/>
</dbReference>
<keyword evidence="1" id="KW-0862">Zinc</keyword>
<dbReference type="PANTHER" id="PTHR47331">
    <property type="entry name" value="PHD-TYPE DOMAIN-CONTAINING PROTEIN"/>
    <property type="match status" value="1"/>
</dbReference>
<evidence type="ECO:0000313" key="4">
    <source>
        <dbReference type="Proteomes" id="UP001314205"/>
    </source>
</evidence>
<name>A0AAV1LY89_9NEOP</name>
<keyword evidence="1" id="KW-0863">Zinc-finger</keyword>
<dbReference type="Pfam" id="PF05380">
    <property type="entry name" value="Peptidase_A17"/>
    <property type="match status" value="1"/>
</dbReference>
<dbReference type="AlphaFoldDB" id="A0AAV1LY89"/>
<keyword evidence="1" id="KW-0479">Metal-binding</keyword>
<protein>
    <recommendedName>
        <fullName evidence="2">CCHC-type domain-containing protein</fullName>
    </recommendedName>
</protein>
<proteinExistence type="predicted"/>
<sequence length="1035" mass="119644">MSEKLLNLLEETAVLLQKTQVNLKKCPKQRLTKCYIETRLQCIEEYWQTFKSTHQDLVKCVTKEQRPNISYFVNEDYFIIEDLYLCLKGDLKDMLSVIPSRRLESTDTMGVTGGLASPPEVKLPRIQLPSFGGSYEEWPSFNDLFSSLVHNNSSLSKVQKLHYLKSSIVGEAEALLKHIKITEDNYEHAWCLLKDRYGNKRLIVNSIMKRLFEQKKVIAQTAFQIKLLLDTTTECLNSLNNLQLSTDSWDPLIIFLVVQKLDPDSHKAWEEHAYKTNHDELPTWKDLRSFLESKFRTLELITPSSSISRESKTTKERSFHTSAVSPTRTCIKCNEEHTISHCKDFAKLTPEERSEFVRNKNLCYNCLAPGHTATKCRLHVSCKICHRRHHSLLHQPKDVNKPNNIQAHLNYMEPLEYDKGVKEEEVALSSHLATRRSTSLLATVLVPVRDENGHTTMLRALIDQGSQANFITERAVQLLRCKRTAAMGNVVITGVGSTQTRVKHEVHLELLSKYDHQFKLRINAYVMSTRLTTLLPSSFITYLEQAWPHLEGLILADPSFNQPGRVDMLLGVEVYAQIMKNNIIKGPPGSPCAQETNLGWILFGTVRDNTVRDEILVMHHHVNFDDMLQTLWEIDPEVSKKLTKDEETYEQLYKEIYTRNEDGRYIVKLTFKNNNQKSLEGNTRDIAKTRLLQLERRFVKNPKLKEEYVKVMEEYLKLHHMEEVPQNDINKAAVYLPHHPVVKETSEKTKIRIVFNALSPGANNVSLNDELLVGPQLQEDMRSLMMRWRLRIICFVADIEKMYRQILVKKEDADYQRILWRNNHMDSMKDYRLLRVTFGTASAPYLAVKTLQQVADDEGKDHPVAAKTIKEDFFMDDLMSGQDNITNAIKTAKEVSYILQKGGFKLQIWASNSLDFLKEFEPNERSSLINIDLDVHGTVRALGLSWNIEKDILEYNVNLPTPSEIITKRVILAEIQRLFDPLGWLTPTLLPAKIIMQKLWLKKVSWDDAVEPEIKKEWLDIRNGLNQLNEIKIPR</sequence>
<dbReference type="EMBL" id="CAVLGL010000115">
    <property type="protein sequence ID" value="CAK1600398.1"/>
    <property type="molecule type" value="Genomic_DNA"/>
</dbReference>
<dbReference type="SUPFAM" id="SSF56672">
    <property type="entry name" value="DNA/RNA polymerases"/>
    <property type="match status" value="1"/>
</dbReference>
<keyword evidence="4" id="KW-1185">Reference proteome</keyword>
<evidence type="ECO:0000313" key="3">
    <source>
        <dbReference type="EMBL" id="CAK1600398.1"/>
    </source>
</evidence>
<dbReference type="PANTHER" id="PTHR47331:SF1">
    <property type="entry name" value="GAG-LIKE PROTEIN"/>
    <property type="match status" value="1"/>
</dbReference>
<dbReference type="CDD" id="cd01644">
    <property type="entry name" value="RT_pepA17"/>
    <property type="match status" value="1"/>
</dbReference>
<evidence type="ECO:0000256" key="1">
    <source>
        <dbReference type="PROSITE-ProRule" id="PRU00047"/>
    </source>
</evidence>
<gene>
    <name evidence="3" type="ORF">PARMNEM_LOCUS19166</name>
</gene>
<dbReference type="PROSITE" id="PS50158">
    <property type="entry name" value="ZF_CCHC"/>
    <property type="match status" value="1"/>
</dbReference>
<dbReference type="InterPro" id="IPR008042">
    <property type="entry name" value="Retrotrans_Pao"/>
</dbReference>
<evidence type="ECO:0000259" key="2">
    <source>
        <dbReference type="PROSITE" id="PS50158"/>
    </source>
</evidence>
<dbReference type="GO" id="GO:0003676">
    <property type="term" value="F:nucleic acid binding"/>
    <property type="evidence" value="ECO:0007669"/>
    <property type="project" value="InterPro"/>
</dbReference>
<comment type="caution">
    <text evidence="3">The sequence shown here is derived from an EMBL/GenBank/DDBJ whole genome shotgun (WGS) entry which is preliminary data.</text>
</comment>
<dbReference type="InterPro" id="IPR043502">
    <property type="entry name" value="DNA/RNA_pol_sf"/>
</dbReference>
<feature type="domain" description="CCHC-type" evidence="2">
    <location>
        <begin position="363"/>
        <end position="377"/>
    </location>
</feature>
<dbReference type="InterPro" id="IPR005312">
    <property type="entry name" value="DUF1759"/>
</dbReference>